<feature type="transmembrane region" description="Helical" evidence="6">
    <location>
        <begin position="106"/>
        <end position="122"/>
    </location>
</feature>
<dbReference type="Proteomes" id="UP000192223">
    <property type="component" value="Unplaced"/>
</dbReference>
<feature type="transmembrane region" description="Helical" evidence="6">
    <location>
        <begin position="359"/>
        <end position="376"/>
    </location>
</feature>
<dbReference type="FunFam" id="1.20.1250.20:FF:000249">
    <property type="entry name" value="facilitated trehalose transporter Tret1"/>
    <property type="match status" value="1"/>
</dbReference>
<feature type="transmembrane region" description="Helical" evidence="6">
    <location>
        <begin position="158"/>
        <end position="179"/>
    </location>
</feature>
<organism evidence="8 9">
    <name type="scientific">Agrilus planipennis</name>
    <name type="common">Emerald ash borer</name>
    <name type="synonym">Agrilus marcopoli</name>
    <dbReference type="NCBI Taxonomy" id="224129"/>
    <lineage>
        <taxon>Eukaryota</taxon>
        <taxon>Metazoa</taxon>
        <taxon>Ecdysozoa</taxon>
        <taxon>Arthropoda</taxon>
        <taxon>Hexapoda</taxon>
        <taxon>Insecta</taxon>
        <taxon>Pterygota</taxon>
        <taxon>Neoptera</taxon>
        <taxon>Endopterygota</taxon>
        <taxon>Coleoptera</taxon>
        <taxon>Polyphaga</taxon>
        <taxon>Elateriformia</taxon>
        <taxon>Buprestoidea</taxon>
        <taxon>Buprestidae</taxon>
        <taxon>Agrilinae</taxon>
        <taxon>Agrilus</taxon>
    </lineage>
</organism>
<evidence type="ECO:0000259" key="7">
    <source>
        <dbReference type="PROSITE" id="PS50850"/>
    </source>
</evidence>
<dbReference type="FunCoup" id="A0A1W4W313">
    <property type="interactions" value="28"/>
</dbReference>
<evidence type="ECO:0000256" key="3">
    <source>
        <dbReference type="ARBA" id="ARBA00022989"/>
    </source>
</evidence>
<dbReference type="InParanoid" id="A0A1W4W313"/>
<keyword evidence="4 6" id="KW-0472">Membrane</keyword>
<comment type="subcellular location">
    <subcellularLocation>
        <location evidence="1">Membrane</location>
        <topology evidence="1">Multi-pass membrane protein</topology>
    </subcellularLocation>
</comment>
<reference evidence="9" key="1">
    <citation type="submission" date="2025-08" db="UniProtKB">
        <authorList>
            <consortium name="RefSeq"/>
        </authorList>
    </citation>
    <scope>IDENTIFICATION</scope>
    <source>
        <tissue evidence="9">Entire body</tissue>
    </source>
</reference>
<dbReference type="GO" id="GO:0016020">
    <property type="term" value="C:membrane"/>
    <property type="evidence" value="ECO:0007669"/>
    <property type="project" value="UniProtKB-SubCell"/>
</dbReference>
<dbReference type="SUPFAM" id="SSF103473">
    <property type="entry name" value="MFS general substrate transporter"/>
    <property type="match status" value="1"/>
</dbReference>
<feature type="region of interest" description="Disordered" evidence="5">
    <location>
        <begin position="280"/>
        <end position="299"/>
    </location>
</feature>
<dbReference type="PANTHER" id="PTHR48021">
    <property type="match status" value="1"/>
</dbReference>
<protein>
    <submittedName>
        <fullName evidence="9">Facilitated trehalose transporter Tret1-like isoform X1</fullName>
    </submittedName>
</protein>
<dbReference type="AlphaFoldDB" id="A0A1W4W313"/>
<dbReference type="InterPro" id="IPR050549">
    <property type="entry name" value="MFS_Trehalose_Transporter"/>
</dbReference>
<dbReference type="GO" id="GO:0022857">
    <property type="term" value="F:transmembrane transporter activity"/>
    <property type="evidence" value="ECO:0007669"/>
    <property type="project" value="InterPro"/>
</dbReference>
<keyword evidence="8" id="KW-1185">Reference proteome</keyword>
<proteinExistence type="predicted"/>
<feature type="transmembrane region" description="Helical" evidence="6">
    <location>
        <begin position="191"/>
        <end position="213"/>
    </location>
</feature>
<dbReference type="OrthoDB" id="6612291at2759"/>
<keyword evidence="3 6" id="KW-1133">Transmembrane helix</keyword>
<evidence type="ECO:0000256" key="5">
    <source>
        <dbReference type="SAM" id="MobiDB-lite"/>
    </source>
</evidence>
<evidence type="ECO:0000256" key="2">
    <source>
        <dbReference type="ARBA" id="ARBA00022692"/>
    </source>
</evidence>
<feature type="compositionally biased region" description="Polar residues" evidence="5">
    <location>
        <begin position="288"/>
        <end position="299"/>
    </location>
</feature>
<evidence type="ECO:0000256" key="4">
    <source>
        <dbReference type="ARBA" id="ARBA00023136"/>
    </source>
</evidence>
<name>A0A1W4W313_AGRPL</name>
<evidence type="ECO:0000256" key="6">
    <source>
        <dbReference type="SAM" id="Phobius"/>
    </source>
</evidence>
<dbReference type="KEGG" id="apln:108732324"/>
<feature type="transmembrane region" description="Helical" evidence="6">
    <location>
        <begin position="431"/>
        <end position="455"/>
    </location>
</feature>
<dbReference type="InterPro" id="IPR005829">
    <property type="entry name" value="Sugar_transporter_CS"/>
</dbReference>
<dbReference type="InterPro" id="IPR005828">
    <property type="entry name" value="MFS_sugar_transport-like"/>
</dbReference>
<gene>
    <name evidence="9" type="primary">LOC108732324</name>
</gene>
<dbReference type="PROSITE" id="PS50850">
    <property type="entry name" value="MFS"/>
    <property type="match status" value="1"/>
</dbReference>
<dbReference type="InterPro" id="IPR020846">
    <property type="entry name" value="MFS_dom"/>
</dbReference>
<dbReference type="RefSeq" id="XP_018318556.1">
    <property type="nucleotide sequence ID" value="XM_018463054.2"/>
</dbReference>
<dbReference type="Gene3D" id="1.20.1250.20">
    <property type="entry name" value="MFS general substrate transporter like domains"/>
    <property type="match status" value="1"/>
</dbReference>
<feature type="transmembrane region" description="Helical" evidence="6">
    <location>
        <begin position="388"/>
        <end position="411"/>
    </location>
</feature>
<keyword evidence="2 6" id="KW-0812">Transmembrane</keyword>
<feature type="transmembrane region" description="Helical" evidence="6">
    <location>
        <begin position="467"/>
        <end position="486"/>
    </location>
</feature>
<feature type="domain" description="Major facilitator superfamily (MFS) profile" evidence="7">
    <location>
        <begin position="65"/>
        <end position="521"/>
    </location>
</feature>
<dbReference type="STRING" id="224129.A0A1W4W313"/>
<dbReference type="GeneID" id="108732324"/>
<evidence type="ECO:0000256" key="1">
    <source>
        <dbReference type="ARBA" id="ARBA00004141"/>
    </source>
</evidence>
<evidence type="ECO:0000313" key="9">
    <source>
        <dbReference type="RefSeq" id="XP_018318556.1"/>
    </source>
</evidence>
<sequence>MMCCVQFAMVTTMEVKVDGSNNDTSEDQSQEIQSLVEENAVFVLTNSSVDPKDISWKHSIKQIIACCIAHSLVINAGINMSFSAILLPQLKENKKDIAITKSEASWIASLVAISLPLGSLLIGPLMDKFGRKKMCLATTLPYISAWLIHANATRVWHIYVARIIAGFTGGLSTVSLVYVSEITHPNFRPMLLSMNSVFVTFGILVTCVLGLWFQWRIMAMIFCSISLVSFALLWFIPESPHWLVTFRNETHSAAKSLRWIYTDNQVFEYQFRRLLESSTKKSSQTSENRPGTPNEESPLTTFKQEFSSIYRRPSVYKPLIILILLFTIQQLSGAYVIIFYAVDLFREIGGNFEKGIDEYVALVLLGVIRFVMAILSSMFSKRVGRRPLLFVSGMGMCLTSLIAGLYMSLAVIPKEELAKYNISKAKEDDNIPLYCVLAYVCFSSLGYLVIPWTMIGELLPVKVRGKLGGLLVSFAYLTMFVLVKVFPFLLEIVQIQCIFYIFASVNICGTIFICVFLPETLGKSFKEIEKYFERSK</sequence>
<evidence type="ECO:0000313" key="8">
    <source>
        <dbReference type="Proteomes" id="UP000192223"/>
    </source>
</evidence>
<feature type="transmembrane region" description="Helical" evidence="6">
    <location>
        <begin position="63"/>
        <end position="86"/>
    </location>
</feature>
<accession>A0A1W4W313</accession>
<dbReference type="PANTHER" id="PTHR48021:SF32">
    <property type="entry name" value="FACILITATED TREHALOSE TRANSPORTER TRET1-2 HOMOLOG-LIKE PROTEIN"/>
    <property type="match status" value="1"/>
</dbReference>
<dbReference type="PROSITE" id="PS00216">
    <property type="entry name" value="SUGAR_TRANSPORT_1"/>
    <property type="match status" value="1"/>
</dbReference>
<feature type="transmembrane region" description="Helical" evidence="6">
    <location>
        <begin position="498"/>
        <end position="517"/>
    </location>
</feature>
<feature type="transmembrane region" description="Helical" evidence="6">
    <location>
        <begin position="219"/>
        <end position="237"/>
    </location>
</feature>
<feature type="transmembrane region" description="Helical" evidence="6">
    <location>
        <begin position="319"/>
        <end position="339"/>
    </location>
</feature>
<dbReference type="InterPro" id="IPR036259">
    <property type="entry name" value="MFS_trans_sf"/>
</dbReference>
<dbReference type="Pfam" id="PF00083">
    <property type="entry name" value="Sugar_tr"/>
    <property type="match status" value="1"/>
</dbReference>